<comment type="cofactor">
    <cofactor evidence="3">
        <name>Zn(2+)</name>
        <dbReference type="ChEBI" id="CHEBI:29105"/>
    </cofactor>
    <text evidence="3">Binds 1 zinc ion per subunit.</text>
</comment>
<keyword evidence="3" id="KW-0732">Signal</keyword>
<accession>A0A090LP04</accession>
<dbReference type="eggNOG" id="KOG3714">
    <property type="taxonomic scope" value="Eukaryota"/>
</dbReference>
<evidence type="ECO:0000256" key="3">
    <source>
        <dbReference type="RuleBase" id="RU361183"/>
    </source>
</evidence>
<dbReference type="RefSeq" id="XP_024509118.1">
    <property type="nucleotide sequence ID" value="XM_024643449.1"/>
</dbReference>
<evidence type="ECO:0000256" key="1">
    <source>
        <dbReference type="ARBA" id="ARBA00023157"/>
    </source>
</evidence>
<dbReference type="GO" id="GO:0004222">
    <property type="term" value="F:metalloendopeptidase activity"/>
    <property type="evidence" value="ECO:0007669"/>
    <property type="project" value="UniProtKB-UniRule"/>
</dbReference>
<feature type="signal peptide" evidence="3">
    <location>
        <begin position="1"/>
        <end position="17"/>
    </location>
</feature>
<dbReference type="InterPro" id="IPR024079">
    <property type="entry name" value="MetalloPept_cat_dom_sf"/>
</dbReference>
<dbReference type="Gene3D" id="3.40.390.10">
    <property type="entry name" value="Collagenase (Catalytic Domain)"/>
    <property type="match status" value="1"/>
</dbReference>
<sequence>MFSFYFLCLLFVQITLGIELEEKIHKDERFKRAILNKDLLPFDSHISYYIAYKKHSQKVISALNDLSNQTCFDFVKLKNEFKHKGMIFKTSDCNLIASANGTDAPTVIYLETTCSSKIGCIKHHIGLALGLIPHQNRWDRNSYVNILYDNIEKANVNEYKKVKGYSVKILNTPFDFGSIMNFERTYFSANGKPTYSSKLNPVYDKMLGQRNDFSFNDIKLLNDMYCGKRCPKKIKGCINGGYPDPKNCDSCKCPPGYRTKLCGIPEDSTGECGAKKLTAKKEYQTLYIKTDKICNHLIVSKPGRKVEVVVVKANILKRKICSHGKGLEIKHRHNKGAVGLSFCGSYKNVSVEPISSQVLVRYYGTDDSNHFAEIKYREV</sequence>
<dbReference type="PRINTS" id="PR00480">
    <property type="entry name" value="ASTACIN"/>
</dbReference>
<evidence type="ECO:0000313" key="5">
    <source>
        <dbReference type="EMBL" id="CEF69919.1"/>
    </source>
</evidence>
<dbReference type="SMART" id="SM00235">
    <property type="entry name" value="ZnMc"/>
    <property type="match status" value="1"/>
</dbReference>
<feature type="domain" description="Peptidase M12A" evidence="4">
    <location>
        <begin position="32"/>
        <end position="231"/>
    </location>
</feature>
<dbReference type="STRING" id="34506.A0A090LP04"/>
<evidence type="ECO:0000259" key="4">
    <source>
        <dbReference type="PROSITE" id="PS51864"/>
    </source>
</evidence>
<keyword evidence="3" id="KW-0862">Zinc</keyword>
<dbReference type="EC" id="3.4.24.-" evidence="3"/>
<evidence type="ECO:0000256" key="2">
    <source>
        <dbReference type="PROSITE-ProRule" id="PRU01211"/>
    </source>
</evidence>
<dbReference type="GO" id="GO:0008270">
    <property type="term" value="F:zinc ion binding"/>
    <property type="evidence" value="ECO:0007669"/>
    <property type="project" value="InterPro"/>
</dbReference>
<dbReference type="Pfam" id="PF01400">
    <property type="entry name" value="Astacin"/>
    <property type="match status" value="1"/>
</dbReference>
<evidence type="ECO:0000313" key="8">
    <source>
        <dbReference type="WormBase" id="SRAE_2000456500"/>
    </source>
</evidence>
<dbReference type="SUPFAM" id="SSF55486">
    <property type="entry name" value="Metalloproteases ('zincins'), catalytic domain"/>
    <property type="match status" value="1"/>
</dbReference>
<dbReference type="GO" id="GO:0006508">
    <property type="term" value="P:proteolysis"/>
    <property type="evidence" value="ECO:0007669"/>
    <property type="project" value="UniProtKB-KW"/>
</dbReference>
<dbReference type="PANTHER" id="PTHR10127">
    <property type="entry name" value="DISCOIDIN, CUB, EGF, LAMININ , AND ZINC METALLOPROTEASE DOMAIN CONTAINING"/>
    <property type="match status" value="1"/>
</dbReference>
<comment type="caution">
    <text evidence="2">Lacks conserved residue(s) required for the propagation of feature annotation.</text>
</comment>
<keyword evidence="3" id="KW-0479">Metal-binding</keyword>
<name>A0A090LP04_STRRB</name>
<dbReference type="CTD" id="36382290"/>
<dbReference type="PROSITE" id="PS51864">
    <property type="entry name" value="ASTACIN"/>
    <property type="match status" value="1"/>
</dbReference>
<organism evidence="5">
    <name type="scientific">Strongyloides ratti</name>
    <name type="common">Parasitic roundworm</name>
    <dbReference type="NCBI Taxonomy" id="34506"/>
    <lineage>
        <taxon>Eukaryota</taxon>
        <taxon>Metazoa</taxon>
        <taxon>Ecdysozoa</taxon>
        <taxon>Nematoda</taxon>
        <taxon>Chromadorea</taxon>
        <taxon>Rhabditida</taxon>
        <taxon>Tylenchina</taxon>
        <taxon>Panagrolaimomorpha</taxon>
        <taxon>Strongyloidoidea</taxon>
        <taxon>Strongyloididae</taxon>
        <taxon>Strongyloides</taxon>
    </lineage>
</organism>
<dbReference type="InterPro" id="IPR001506">
    <property type="entry name" value="Peptidase_M12A"/>
</dbReference>
<feature type="chain" id="PRO_5015017732" description="Metalloendopeptidase" evidence="3">
    <location>
        <begin position="18"/>
        <end position="379"/>
    </location>
</feature>
<reference evidence="5 6" key="1">
    <citation type="submission" date="2014-09" db="EMBL/GenBank/DDBJ databases">
        <authorList>
            <person name="Martin A.A."/>
        </authorList>
    </citation>
    <scope>NUCLEOTIDE SEQUENCE</scope>
    <source>
        <strain evidence="6">ED321</strain>
        <strain evidence="5">ED321 Heterogonic</strain>
    </source>
</reference>
<dbReference type="EMBL" id="LN609529">
    <property type="protein sequence ID" value="CEF69919.1"/>
    <property type="molecule type" value="Genomic_DNA"/>
</dbReference>
<dbReference type="WBParaSite" id="SRAE_2000456500.1">
    <property type="protein sequence ID" value="SRAE_2000456500.1"/>
    <property type="gene ID" value="WBGene00264797"/>
</dbReference>
<evidence type="ECO:0000313" key="6">
    <source>
        <dbReference type="Proteomes" id="UP000035682"/>
    </source>
</evidence>
<dbReference type="InterPro" id="IPR006026">
    <property type="entry name" value="Peptidase_Metallo"/>
</dbReference>
<dbReference type="PANTHER" id="PTHR10127:SF802">
    <property type="entry name" value="ZINC METALLOPROTEINASE NAS-10"/>
    <property type="match status" value="1"/>
</dbReference>
<dbReference type="OrthoDB" id="291007at2759"/>
<reference evidence="7" key="2">
    <citation type="submission" date="2020-12" db="UniProtKB">
        <authorList>
            <consortium name="WormBaseParasite"/>
        </authorList>
    </citation>
    <scope>IDENTIFICATION</scope>
</reference>
<protein>
    <recommendedName>
        <fullName evidence="3">Metalloendopeptidase</fullName>
        <ecNumber evidence="3">3.4.24.-</ecNumber>
    </recommendedName>
</protein>
<dbReference type="WormBase" id="SRAE_2000456500">
    <property type="protein sequence ID" value="SRP11009"/>
    <property type="gene ID" value="WBGene00264797"/>
</dbReference>
<keyword evidence="3" id="KW-0645">Protease</keyword>
<dbReference type="AlphaFoldDB" id="A0A090LP04"/>
<dbReference type="Proteomes" id="UP000035682">
    <property type="component" value="Unplaced"/>
</dbReference>
<evidence type="ECO:0000313" key="7">
    <source>
        <dbReference type="WBParaSite" id="SRAE_2000456500.1"/>
    </source>
</evidence>
<proteinExistence type="predicted"/>
<keyword evidence="6" id="KW-1185">Reference proteome</keyword>
<keyword evidence="3" id="KW-0378">Hydrolase</keyword>
<keyword evidence="1" id="KW-1015">Disulfide bond</keyword>
<dbReference type="GeneID" id="36382290"/>
<keyword evidence="3" id="KW-0482">Metalloprotease</keyword>
<gene>
    <name evidence="5 7 8" type="ORF">SRAE_2000456500</name>
</gene>